<dbReference type="GO" id="GO:0019450">
    <property type="term" value="P:L-cysteine catabolic process to pyruvate"/>
    <property type="evidence" value="ECO:0007669"/>
    <property type="project" value="TreeGrafter"/>
</dbReference>
<dbReference type="NCBIfam" id="NF006538">
    <property type="entry name" value="PRK09028.1"/>
    <property type="match status" value="1"/>
</dbReference>
<evidence type="ECO:0000256" key="8">
    <source>
        <dbReference type="PIRSR" id="PIRSR001434-2"/>
    </source>
</evidence>
<comment type="catalytic activity">
    <reaction evidence="7">
        <text>an S-substituted L-cysteine + H2O = a thiol + pyruvate + NH4(+)</text>
        <dbReference type="Rhea" id="RHEA:18121"/>
        <dbReference type="ChEBI" id="CHEBI:15361"/>
        <dbReference type="ChEBI" id="CHEBI:15377"/>
        <dbReference type="ChEBI" id="CHEBI:28938"/>
        <dbReference type="ChEBI" id="CHEBI:29256"/>
        <dbReference type="ChEBI" id="CHEBI:58717"/>
        <dbReference type="EC" id="4.4.1.13"/>
    </reaction>
</comment>
<evidence type="ECO:0000256" key="2">
    <source>
        <dbReference type="ARBA" id="ARBA00009077"/>
    </source>
</evidence>
<comment type="catalytic activity">
    <reaction evidence="6">
        <text>L,L-cystathionine + H2O = L-homocysteine + pyruvate + NH4(+)</text>
        <dbReference type="Rhea" id="RHEA:13965"/>
        <dbReference type="ChEBI" id="CHEBI:15361"/>
        <dbReference type="ChEBI" id="CHEBI:15377"/>
        <dbReference type="ChEBI" id="CHEBI:28938"/>
        <dbReference type="ChEBI" id="CHEBI:58161"/>
        <dbReference type="ChEBI" id="CHEBI:58199"/>
    </reaction>
</comment>
<comment type="caution">
    <text evidence="10">The sequence shown here is derived from an EMBL/GenBank/DDBJ whole genome shotgun (WGS) entry which is preliminary data.</text>
</comment>
<dbReference type="InterPro" id="IPR015424">
    <property type="entry name" value="PyrdxlP-dep_Trfase"/>
</dbReference>
<keyword evidence="3 8" id="KW-0663">Pyridoxal phosphate</keyword>
<accession>A0A420EGN3</accession>
<feature type="modified residue" description="N6-(pyridoxal phosphate)lysine" evidence="8">
    <location>
        <position position="207"/>
    </location>
</feature>
<evidence type="ECO:0000256" key="5">
    <source>
        <dbReference type="ARBA" id="ARBA00046315"/>
    </source>
</evidence>
<dbReference type="Proteomes" id="UP000286482">
    <property type="component" value="Unassembled WGS sequence"/>
</dbReference>
<dbReference type="EMBL" id="RAQO01000004">
    <property type="protein sequence ID" value="RKF19824.1"/>
    <property type="molecule type" value="Genomic_DNA"/>
</dbReference>
<dbReference type="GO" id="GO:0047804">
    <property type="term" value="F:cysteine-S-conjugate beta-lyase activity"/>
    <property type="evidence" value="ECO:0007669"/>
    <property type="project" value="UniProtKB-EC"/>
</dbReference>
<dbReference type="InterPro" id="IPR000277">
    <property type="entry name" value="Cys/Met-Metab_PyrdxlP-dep_enz"/>
</dbReference>
<keyword evidence="4 10" id="KW-0456">Lyase</keyword>
<dbReference type="PIRSF" id="PIRSF001434">
    <property type="entry name" value="CGS"/>
    <property type="match status" value="1"/>
</dbReference>
<evidence type="ECO:0000256" key="1">
    <source>
        <dbReference type="ARBA" id="ARBA00001933"/>
    </source>
</evidence>
<evidence type="ECO:0000256" key="6">
    <source>
        <dbReference type="ARBA" id="ARBA00047517"/>
    </source>
</evidence>
<dbReference type="OrthoDB" id="9805807at2"/>
<comment type="cofactor">
    <cofactor evidence="1 9">
        <name>pyridoxal 5'-phosphate</name>
        <dbReference type="ChEBI" id="CHEBI:597326"/>
    </cofactor>
</comment>
<proteinExistence type="inferred from homology"/>
<dbReference type="GO" id="GO:0030170">
    <property type="term" value="F:pyridoxal phosphate binding"/>
    <property type="evidence" value="ECO:0007669"/>
    <property type="project" value="InterPro"/>
</dbReference>
<dbReference type="InterPro" id="IPR054542">
    <property type="entry name" value="Cys_met_metab_PP"/>
</dbReference>
<organism evidence="10 11">
    <name type="scientific">Alginatibacterium sediminis</name>
    <dbReference type="NCBI Taxonomy" id="2164068"/>
    <lineage>
        <taxon>Bacteria</taxon>
        <taxon>Pseudomonadati</taxon>
        <taxon>Pseudomonadota</taxon>
        <taxon>Gammaproteobacteria</taxon>
        <taxon>Alteromonadales</taxon>
        <taxon>Alteromonadaceae</taxon>
        <taxon>Alginatibacterium</taxon>
    </lineage>
</organism>
<dbReference type="RefSeq" id="WP_120353829.1">
    <property type="nucleotide sequence ID" value="NZ_RAQO01000004.1"/>
</dbReference>
<comment type="pathway">
    <text evidence="5">Amino-acid biosynthesis; L-methionine biosynthesis via de novo pathway; L-homocysteine from L-cystathionine: step 1/1.</text>
</comment>
<evidence type="ECO:0000313" key="10">
    <source>
        <dbReference type="EMBL" id="RKF19824.1"/>
    </source>
</evidence>
<dbReference type="FunFam" id="3.40.640.10:FF:000046">
    <property type="entry name" value="Cystathionine gamma-lyase"/>
    <property type="match status" value="1"/>
</dbReference>
<protein>
    <submittedName>
        <fullName evidence="10">Cystathionine beta-lyase</fullName>
        <ecNumber evidence="10">4.4.1.8</ecNumber>
    </submittedName>
</protein>
<comment type="similarity">
    <text evidence="2 9">Belongs to the trans-sulfuration enzymes family.</text>
</comment>
<dbReference type="Gene3D" id="3.90.1150.10">
    <property type="entry name" value="Aspartate Aminotransferase, domain 1"/>
    <property type="match status" value="1"/>
</dbReference>
<evidence type="ECO:0000256" key="7">
    <source>
        <dbReference type="ARBA" id="ARBA00047625"/>
    </source>
</evidence>
<evidence type="ECO:0000313" key="11">
    <source>
        <dbReference type="Proteomes" id="UP000286482"/>
    </source>
</evidence>
<dbReference type="GO" id="GO:0019346">
    <property type="term" value="P:transsulfuration"/>
    <property type="evidence" value="ECO:0007669"/>
    <property type="project" value="InterPro"/>
</dbReference>
<dbReference type="PANTHER" id="PTHR43500">
    <property type="entry name" value="CYSTATHIONINE BETA-LYASE-RELATED"/>
    <property type="match status" value="1"/>
</dbReference>
<keyword evidence="11" id="KW-1185">Reference proteome</keyword>
<dbReference type="AlphaFoldDB" id="A0A420EGN3"/>
<dbReference type="InterPro" id="IPR015422">
    <property type="entry name" value="PyrdxlP-dep_Trfase_small"/>
</dbReference>
<dbReference type="PANTHER" id="PTHR43500:SF1">
    <property type="entry name" value="CYSTATHIONINE BETA-LYASE-RELATED"/>
    <property type="match status" value="1"/>
</dbReference>
<dbReference type="Pfam" id="PF01053">
    <property type="entry name" value="Cys_Met_Meta_PP"/>
    <property type="match status" value="1"/>
</dbReference>
<dbReference type="NCBIfam" id="TIGR01324">
    <property type="entry name" value="cysta_beta_ly_B"/>
    <property type="match status" value="1"/>
</dbReference>
<dbReference type="PROSITE" id="PS00868">
    <property type="entry name" value="CYS_MET_METAB_PP"/>
    <property type="match status" value="1"/>
</dbReference>
<gene>
    <name evidence="10" type="ORF">DBZ36_05025</name>
</gene>
<dbReference type="InterPro" id="IPR006233">
    <property type="entry name" value="Cys_b_lyase_bac"/>
</dbReference>
<evidence type="ECO:0000256" key="4">
    <source>
        <dbReference type="ARBA" id="ARBA00023239"/>
    </source>
</evidence>
<dbReference type="Gene3D" id="3.40.640.10">
    <property type="entry name" value="Type I PLP-dependent aspartate aminotransferase-like (Major domain)"/>
    <property type="match status" value="1"/>
</dbReference>
<evidence type="ECO:0000256" key="9">
    <source>
        <dbReference type="RuleBase" id="RU362118"/>
    </source>
</evidence>
<reference evidence="10 11" key="1">
    <citation type="submission" date="2018-09" db="EMBL/GenBank/DDBJ databases">
        <authorList>
            <person name="Wang Z."/>
        </authorList>
    </citation>
    <scope>NUCLEOTIDE SEQUENCE [LARGE SCALE GENOMIC DNA]</scope>
    <source>
        <strain evidence="10 11">ALS 81</strain>
    </source>
</reference>
<evidence type="ECO:0000256" key="3">
    <source>
        <dbReference type="ARBA" id="ARBA00022898"/>
    </source>
</evidence>
<sequence length="391" mass="43200">MSDKIASKIVSAGRSKKWVNGVVNPSVQRASTVVFENVAELKKSAAKRHDKTLFYGRRGTQTSFSFQEAMSEIDGGAGCAIYPCGTAAIAGALLSFLKSGDHLLMVDNVYEPTRDLCDNLLANFGIKTTYYDPMLGGDIEPLVQDNTKVIFTESPGSLSMEVQDIPAISKVCKRHDIVLMLDNTYASILNFDAFEHGVDISIQSATKYIVGHSDVMLGTASSNEKHWPQLRENSYLLGQCASPDDIYLALRGLRTVGVRMAQQAINARLIANWLDKQAIVDHIRHPQFDSCPGHEIFKRDHKDANGLFSFVIKEGSAKKLAAFIDHMTHFKIGYSWGGYESLIIGVENLQSLRTVTSWPAGHILIRLHIGLEDPQDLIDDLELGLQRFIEG</sequence>
<name>A0A420EGN3_9ALTE</name>
<dbReference type="EC" id="4.4.1.8" evidence="10"/>
<dbReference type="InterPro" id="IPR015421">
    <property type="entry name" value="PyrdxlP-dep_Trfase_major"/>
</dbReference>
<dbReference type="SUPFAM" id="SSF53383">
    <property type="entry name" value="PLP-dependent transferases"/>
    <property type="match status" value="1"/>
</dbReference>